<dbReference type="GO" id="GO:0005634">
    <property type="term" value="C:nucleus"/>
    <property type="evidence" value="ECO:0007669"/>
    <property type="project" value="TreeGrafter"/>
</dbReference>
<dbReference type="InterPro" id="IPR046372">
    <property type="entry name" value="PARG_cat_C"/>
</dbReference>
<dbReference type="PANTHER" id="PTHR12837:SF0">
    <property type="entry name" value="POLY(ADP-RIBOSE) GLYCOHYDROLASE"/>
    <property type="match status" value="1"/>
</dbReference>
<dbReference type="GO" id="GO:0004649">
    <property type="term" value="F:poly(ADP-ribose) glycohydrolase activity"/>
    <property type="evidence" value="ECO:0007669"/>
    <property type="project" value="InterPro"/>
</dbReference>
<dbReference type="EMBL" id="CAJPEV010002962">
    <property type="protein sequence ID" value="CAG0898539.1"/>
    <property type="molecule type" value="Genomic_DNA"/>
</dbReference>
<keyword evidence="4" id="KW-1185">Reference proteome</keyword>
<dbReference type="Pfam" id="PF05028">
    <property type="entry name" value="PARG_cat_C"/>
    <property type="match status" value="1"/>
</dbReference>
<dbReference type="GO" id="GO:1990966">
    <property type="term" value="P:ATP generation from poly-ADP-D-ribose"/>
    <property type="evidence" value="ECO:0007669"/>
    <property type="project" value="TreeGrafter"/>
</dbReference>
<name>A0A7R9AAL1_9CRUS</name>
<dbReference type="GO" id="GO:0005737">
    <property type="term" value="C:cytoplasm"/>
    <property type="evidence" value="ECO:0007669"/>
    <property type="project" value="TreeGrafter"/>
</dbReference>
<feature type="non-terminal residue" evidence="3">
    <location>
        <position position="1"/>
    </location>
</feature>
<feature type="region of interest" description="Disordered" evidence="1">
    <location>
        <begin position="1"/>
        <end position="22"/>
    </location>
</feature>
<evidence type="ECO:0000313" key="4">
    <source>
        <dbReference type="Proteomes" id="UP000677054"/>
    </source>
</evidence>
<gene>
    <name evidence="3" type="ORF">DSTB1V02_LOCUS10381</name>
</gene>
<dbReference type="PANTHER" id="PTHR12837">
    <property type="entry name" value="POLY ADP-RIBOSE GLYCOHYDROLASE"/>
    <property type="match status" value="1"/>
</dbReference>
<evidence type="ECO:0000256" key="1">
    <source>
        <dbReference type="SAM" id="MobiDB-lite"/>
    </source>
</evidence>
<evidence type="ECO:0000259" key="2">
    <source>
        <dbReference type="Pfam" id="PF05028"/>
    </source>
</evidence>
<dbReference type="GO" id="GO:0006282">
    <property type="term" value="P:regulation of DNA repair"/>
    <property type="evidence" value="ECO:0007669"/>
    <property type="project" value="InterPro"/>
</dbReference>
<organism evidence="3">
    <name type="scientific">Darwinula stevensoni</name>
    <dbReference type="NCBI Taxonomy" id="69355"/>
    <lineage>
        <taxon>Eukaryota</taxon>
        <taxon>Metazoa</taxon>
        <taxon>Ecdysozoa</taxon>
        <taxon>Arthropoda</taxon>
        <taxon>Crustacea</taxon>
        <taxon>Oligostraca</taxon>
        <taxon>Ostracoda</taxon>
        <taxon>Podocopa</taxon>
        <taxon>Podocopida</taxon>
        <taxon>Darwinulocopina</taxon>
        <taxon>Darwinuloidea</taxon>
        <taxon>Darwinulidae</taxon>
        <taxon>Darwinula</taxon>
    </lineage>
</organism>
<accession>A0A7R9AAL1</accession>
<dbReference type="InterPro" id="IPR007724">
    <property type="entry name" value="Poly_GlycHdrlase"/>
</dbReference>
<proteinExistence type="predicted"/>
<protein>
    <recommendedName>
        <fullName evidence="2">PARG catalytic Macro domain-containing protein</fullName>
    </recommendedName>
</protein>
<reference evidence="3" key="1">
    <citation type="submission" date="2020-11" db="EMBL/GenBank/DDBJ databases">
        <authorList>
            <person name="Tran Van P."/>
        </authorList>
    </citation>
    <scope>NUCLEOTIDE SEQUENCE</scope>
</reference>
<dbReference type="EMBL" id="LR902479">
    <property type="protein sequence ID" value="CAD7250610.1"/>
    <property type="molecule type" value="Genomic_DNA"/>
</dbReference>
<sequence length="165" mass="18299">VEGLPLPATRQEGDARPIATGNWGCGSRSGDPQLKALIQWLAASMAQAPCLLYYTFGQPRLGRLKELTTAILARGWTVGQLCAAILQYSETSLIDFQEKTFSDCVQRMTSQQQRQERRSLSHSTSTSSSASERFSYWRLEVTLFDALLAVVARPARTSEPLETEL</sequence>
<dbReference type="GO" id="GO:0009225">
    <property type="term" value="P:nucleotide-sugar metabolic process"/>
    <property type="evidence" value="ECO:0007669"/>
    <property type="project" value="TreeGrafter"/>
</dbReference>
<evidence type="ECO:0000313" key="3">
    <source>
        <dbReference type="EMBL" id="CAD7250610.1"/>
    </source>
</evidence>
<dbReference type="Proteomes" id="UP000677054">
    <property type="component" value="Unassembled WGS sequence"/>
</dbReference>
<feature type="domain" description="PARG catalytic Macro" evidence="2">
    <location>
        <begin position="14"/>
        <end position="61"/>
    </location>
</feature>
<dbReference type="GO" id="GO:0005975">
    <property type="term" value="P:carbohydrate metabolic process"/>
    <property type="evidence" value="ECO:0007669"/>
    <property type="project" value="InterPro"/>
</dbReference>
<dbReference type="OrthoDB" id="6154436at2759"/>
<dbReference type="AlphaFoldDB" id="A0A7R9AAL1"/>